<dbReference type="Proteomes" id="UP000271868">
    <property type="component" value="Unassembled WGS sequence"/>
</dbReference>
<organism evidence="2 3">
    <name type="scientific">Diaphorobacter nitroreducens</name>
    <dbReference type="NCBI Taxonomy" id="164759"/>
    <lineage>
        <taxon>Bacteria</taxon>
        <taxon>Pseudomonadati</taxon>
        <taxon>Pseudomonadota</taxon>
        <taxon>Betaproteobacteria</taxon>
        <taxon>Burkholderiales</taxon>
        <taxon>Comamonadaceae</taxon>
        <taxon>Diaphorobacter</taxon>
    </lineage>
</organism>
<gene>
    <name evidence="2" type="ORF">EDC60_2064</name>
</gene>
<feature type="region of interest" description="Disordered" evidence="1">
    <location>
        <begin position="1"/>
        <end position="21"/>
    </location>
</feature>
<reference evidence="2 3" key="1">
    <citation type="submission" date="2018-11" db="EMBL/GenBank/DDBJ databases">
        <title>Genomic Encyclopedia of Type Strains, Phase IV (KMG-IV): sequencing the most valuable type-strain genomes for metagenomic binning, comparative biology and taxonomic classification.</title>
        <authorList>
            <person name="Goeker M."/>
        </authorList>
    </citation>
    <scope>NUCLEOTIDE SEQUENCE [LARGE SCALE GENOMIC DNA]</scope>
    <source>
        <strain evidence="2 3">DSM 15985</strain>
    </source>
</reference>
<keyword evidence="3" id="KW-1185">Reference proteome</keyword>
<evidence type="ECO:0000256" key="1">
    <source>
        <dbReference type="SAM" id="MobiDB-lite"/>
    </source>
</evidence>
<accession>A0AAX1WUM9</accession>
<proteinExistence type="predicted"/>
<dbReference type="EMBL" id="RJVL01000004">
    <property type="protein sequence ID" value="ROR47336.1"/>
    <property type="molecule type" value="Genomic_DNA"/>
</dbReference>
<evidence type="ECO:0000313" key="3">
    <source>
        <dbReference type="Proteomes" id="UP000271868"/>
    </source>
</evidence>
<evidence type="ECO:0000313" key="2">
    <source>
        <dbReference type="EMBL" id="ROR47336.1"/>
    </source>
</evidence>
<dbReference type="AlphaFoldDB" id="A0AAX1WUM9"/>
<name>A0AAX1WUM9_9BURK</name>
<protein>
    <submittedName>
        <fullName evidence="2">Uncharacterized protein</fullName>
    </submittedName>
</protein>
<comment type="caution">
    <text evidence="2">The sequence shown here is derived from an EMBL/GenBank/DDBJ whole genome shotgun (WGS) entry which is preliminary data.</text>
</comment>
<sequence length="57" mass="6379">MAPAQLHPTRPGHPPCPASQRPLAPELYAAARRMAARVHALQVRIHTFYLKFLQGHT</sequence>
<dbReference type="RefSeq" id="WP_162844546.1">
    <property type="nucleotide sequence ID" value="NZ_RJVL01000004.1"/>
</dbReference>